<reference evidence="1 2" key="1">
    <citation type="journal article" date="2014" name="PLoS ONE">
        <title>Rumen cellulosomics: divergent fiber-degrading strategies revealed by comparative genome-wide analysis of six ruminococcal strains.</title>
        <authorList>
            <person name="Dassa B."/>
            <person name="Borovok I."/>
            <person name="Ruimy-Israeli V."/>
            <person name="Lamed R."/>
            <person name="Flint H.J."/>
            <person name="Duncan S.H."/>
            <person name="Henrissat B."/>
            <person name="Coutinho P."/>
            <person name="Morrison M."/>
            <person name="Mosoni P."/>
            <person name="Yeoman C.J."/>
            <person name="White B.A."/>
            <person name="Bayer E.A."/>
        </authorList>
    </citation>
    <scope>NUCLEOTIDE SEQUENCE [LARGE SCALE GENOMIC DNA]</scope>
    <source>
        <strain evidence="1 2">007c</strain>
    </source>
</reference>
<organism evidence="1 2">
    <name type="scientific">Ruminococcus flavefaciens 007c</name>
    <dbReference type="NCBI Taxonomy" id="1341157"/>
    <lineage>
        <taxon>Bacteria</taxon>
        <taxon>Bacillati</taxon>
        <taxon>Bacillota</taxon>
        <taxon>Clostridia</taxon>
        <taxon>Eubacteriales</taxon>
        <taxon>Oscillospiraceae</taxon>
        <taxon>Ruminococcus</taxon>
    </lineage>
</organism>
<protein>
    <submittedName>
        <fullName evidence="1">Uncharacterized protein</fullName>
    </submittedName>
</protein>
<dbReference type="AlphaFoldDB" id="W7UKW3"/>
<accession>W7UKW3</accession>
<dbReference type="Proteomes" id="UP000019365">
    <property type="component" value="Unassembled WGS sequence"/>
</dbReference>
<name>W7UKW3_RUMFL</name>
<proteinExistence type="predicted"/>
<comment type="caution">
    <text evidence="1">The sequence shown here is derived from an EMBL/GenBank/DDBJ whole genome shotgun (WGS) entry which is preliminary data.</text>
</comment>
<dbReference type="EMBL" id="ATAX01000036">
    <property type="protein sequence ID" value="EWM52204.1"/>
    <property type="molecule type" value="Genomic_DNA"/>
</dbReference>
<evidence type="ECO:0000313" key="2">
    <source>
        <dbReference type="Proteomes" id="UP000019365"/>
    </source>
</evidence>
<gene>
    <name evidence="1" type="ORF">RF007C_12695</name>
</gene>
<sequence length="36" mass="4325">MTENAENYILNFGGTILKEYNGVYLVKYPYHRDEIR</sequence>
<evidence type="ECO:0000313" key="1">
    <source>
        <dbReference type="EMBL" id="EWM52204.1"/>
    </source>
</evidence>
<keyword evidence="2" id="KW-1185">Reference proteome</keyword>